<dbReference type="InterPro" id="IPR023366">
    <property type="entry name" value="ATP_synth_asu-like_sf"/>
</dbReference>
<evidence type="ECO:0000256" key="2">
    <source>
        <dbReference type="ARBA" id="ARBA00022448"/>
    </source>
</evidence>
<keyword evidence="4" id="KW-0067">ATP-binding</keyword>
<reference evidence="11 12" key="1">
    <citation type="submission" date="2018-10" db="EMBL/GenBank/DDBJ databases">
        <title>Genomic Encyclopedia of Type Strains, Phase IV (KMG-IV): sequencing the most valuable type-strain genomes for metagenomic binning, comparative biology and taxonomic classification.</title>
        <authorList>
            <person name="Goeker M."/>
        </authorList>
    </citation>
    <scope>NUCLEOTIDE SEQUENCE [LARGE SCALE GENOMIC DNA]</scope>
    <source>
        <strain evidence="11 12">DSM 15521</strain>
    </source>
</reference>
<dbReference type="Gene3D" id="3.40.50.300">
    <property type="entry name" value="P-loop containing nucleotide triphosphate hydrolases"/>
    <property type="match status" value="1"/>
</dbReference>
<gene>
    <name evidence="11" type="ORF">C7457_1337</name>
</gene>
<name>A0A420W770_9BACT</name>
<evidence type="ECO:0000256" key="6">
    <source>
        <dbReference type="ARBA" id="ARBA00023065"/>
    </source>
</evidence>
<keyword evidence="12" id="KW-1185">Reference proteome</keyword>
<proteinExistence type="inferred from homology"/>
<comment type="similarity">
    <text evidence="1">Belongs to the ATPase alpha/beta chains family.</text>
</comment>
<dbReference type="EMBL" id="RBIE01000002">
    <property type="protein sequence ID" value="RKQ61877.1"/>
    <property type="molecule type" value="Genomic_DNA"/>
</dbReference>
<evidence type="ECO:0000256" key="1">
    <source>
        <dbReference type="ARBA" id="ARBA00008936"/>
    </source>
</evidence>
<evidence type="ECO:0000256" key="5">
    <source>
        <dbReference type="ARBA" id="ARBA00022967"/>
    </source>
</evidence>
<evidence type="ECO:0000256" key="7">
    <source>
        <dbReference type="ARBA" id="ARBA00054855"/>
    </source>
</evidence>
<dbReference type="RefSeq" id="WP_121171315.1">
    <property type="nucleotide sequence ID" value="NZ_RBIE01000002.1"/>
</dbReference>
<comment type="function">
    <text evidence="7">Produces ATP from ADP in the presence of a proton gradient across the membrane. The V-type alpha chain is a catalytic subunit.</text>
</comment>
<dbReference type="OrthoDB" id="9803053at2"/>
<dbReference type="Gene3D" id="2.40.50.100">
    <property type="match status" value="1"/>
</dbReference>
<evidence type="ECO:0000256" key="3">
    <source>
        <dbReference type="ARBA" id="ARBA00022741"/>
    </source>
</evidence>
<dbReference type="CDD" id="cd01134">
    <property type="entry name" value="V_A-ATPase_A"/>
    <property type="match status" value="1"/>
</dbReference>
<dbReference type="Pfam" id="PF22919">
    <property type="entry name" value="ATP-synt_VA_C"/>
    <property type="match status" value="1"/>
</dbReference>
<dbReference type="PANTHER" id="PTHR43607:SF1">
    <property type="entry name" value="H(+)-TRANSPORTING TWO-SECTOR ATPASE"/>
    <property type="match status" value="1"/>
</dbReference>
<protein>
    <submittedName>
        <fullName evidence="11">V/A-type H+-transporting ATPase subunit A</fullName>
    </submittedName>
</protein>
<dbReference type="SUPFAM" id="SSF47917">
    <property type="entry name" value="C-terminal domain of alpha and beta subunits of F1 ATP synthase"/>
    <property type="match status" value="1"/>
</dbReference>
<dbReference type="SUPFAM" id="SSF52540">
    <property type="entry name" value="P-loop containing nucleoside triphosphate hydrolases"/>
    <property type="match status" value="1"/>
</dbReference>
<dbReference type="SUPFAM" id="SSF51230">
    <property type="entry name" value="Single hybrid motif"/>
    <property type="match status" value="1"/>
</dbReference>
<dbReference type="CDD" id="cd18111">
    <property type="entry name" value="ATP-synt_V_A-type_alpha_C"/>
    <property type="match status" value="1"/>
</dbReference>
<evidence type="ECO:0000313" key="12">
    <source>
        <dbReference type="Proteomes" id="UP000280881"/>
    </source>
</evidence>
<dbReference type="InterPro" id="IPR027417">
    <property type="entry name" value="P-loop_NTPase"/>
</dbReference>
<feature type="domain" description="ATPase F1/V1/A1 complex alpha/beta subunit N-terminal" evidence="9">
    <location>
        <begin position="4"/>
        <end position="66"/>
    </location>
</feature>
<dbReference type="Proteomes" id="UP000280881">
    <property type="component" value="Unassembled WGS sequence"/>
</dbReference>
<dbReference type="InterPro" id="IPR000194">
    <property type="entry name" value="ATPase_F1/V1/A1_a/bsu_nucl-bd"/>
</dbReference>
<dbReference type="AlphaFoldDB" id="A0A420W770"/>
<feature type="domain" description="ATP synthase A/B type C-terminal" evidence="10">
    <location>
        <begin position="430"/>
        <end position="503"/>
    </location>
</feature>
<dbReference type="Gene3D" id="2.40.30.20">
    <property type="match status" value="1"/>
</dbReference>
<dbReference type="GO" id="GO:0005524">
    <property type="term" value="F:ATP binding"/>
    <property type="evidence" value="ECO:0007669"/>
    <property type="project" value="UniProtKB-KW"/>
</dbReference>
<dbReference type="InterPro" id="IPR011053">
    <property type="entry name" value="Single_hybrid_motif"/>
</dbReference>
<dbReference type="Pfam" id="PF02874">
    <property type="entry name" value="ATP-synt_ab_N"/>
    <property type="match status" value="1"/>
</dbReference>
<accession>A0A420W770</accession>
<evidence type="ECO:0000259" key="10">
    <source>
        <dbReference type="Pfam" id="PF22919"/>
    </source>
</evidence>
<dbReference type="InterPro" id="IPR022878">
    <property type="entry name" value="V-ATPase_asu"/>
</dbReference>
<keyword evidence="5" id="KW-1278">Translocase</keyword>
<evidence type="ECO:0000259" key="8">
    <source>
        <dbReference type="Pfam" id="PF00006"/>
    </source>
</evidence>
<evidence type="ECO:0000256" key="4">
    <source>
        <dbReference type="ARBA" id="ARBA00022840"/>
    </source>
</evidence>
<evidence type="ECO:0000259" key="9">
    <source>
        <dbReference type="Pfam" id="PF02874"/>
    </source>
</evidence>
<keyword evidence="3" id="KW-0547">Nucleotide-binding</keyword>
<dbReference type="InterPro" id="IPR055190">
    <property type="entry name" value="ATP-synt_VA_C"/>
</dbReference>
<dbReference type="InterPro" id="IPR004100">
    <property type="entry name" value="ATPase_F1/V1/A1_a/bsu_N"/>
</dbReference>
<feature type="domain" description="ATPase F1/V1/A1 complex alpha/beta subunit nucleotide-binding" evidence="8">
    <location>
        <begin position="199"/>
        <end position="415"/>
    </location>
</feature>
<keyword evidence="6" id="KW-0406">Ion transport</keyword>
<dbReference type="PANTHER" id="PTHR43607">
    <property type="entry name" value="V-TYPE PROTON ATPASE CATALYTIC SUBUNIT A"/>
    <property type="match status" value="1"/>
</dbReference>
<evidence type="ECO:0000313" key="11">
    <source>
        <dbReference type="EMBL" id="RKQ61877.1"/>
    </source>
</evidence>
<dbReference type="GO" id="GO:0046034">
    <property type="term" value="P:ATP metabolic process"/>
    <property type="evidence" value="ECO:0007669"/>
    <property type="project" value="InterPro"/>
</dbReference>
<dbReference type="Pfam" id="PF00006">
    <property type="entry name" value="ATP-synt_ab"/>
    <property type="match status" value="1"/>
</dbReference>
<dbReference type="GO" id="GO:0046961">
    <property type="term" value="F:proton-transporting ATPase activity, rotational mechanism"/>
    <property type="evidence" value="ECO:0007669"/>
    <property type="project" value="InterPro"/>
</dbReference>
<sequence>MGRIVKVSGPVVEVEIEKGEKPFLFKVARVGNLSLTGEVVSIAKGRATVQVYERTEGLKVGERVSFDGKMLSIILGPGILGKILDGLGRVLPFSGERIERGRGRRFFPEGEFEFKAKVNAGEWVKEGQILGFVELKGFNYKILSPVAAEVKEIKSGRVSPKEPVARVGNREVFVFEERAVRIPSSFKNRVEVKEPLLTGQRIIDFLFPIAKGGSASIPGGFGTGKTVLQQTLAKWCNADVIVYIGCGERGNEMTEILKEFPKLKDPYTGRSLMERTVLIANTSDMPVSARESSIYLGITVAEYFKDMGYSVAVMADSTSRWAEAMREISGRMGELPIEEGFPASLSSKIASIYERAGAFLRGSVTIIGAVSPPGGDFSEPVTRHTKRFTGAFWALDRELASSRFYPAVNPFNSYSRYAQFIKDWWNRLGDYESLRNWMVETLQEGERLEKLVKLLGRESLPEDQKLKYEEFNLIKEAFLRQNAFDPVDCYSSPKKQILMAEVLRKVSNWWHKVFKKRGIPVDKIVSQPVISKVLKMKMEVDEEHLEEFEELKREIAEVYEEFLR</sequence>
<dbReference type="NCBIfam" id="NF003220">
    <property type="entry name" value="PRK04192.1"/>
    <property type="match status" value="1"/>
</dbReference>
<keyword evidence="2" id="KW-0813">Transport</keyword>
<dbReference type="Gene3D" id="1.10.1140.10">
    <property type="entry name" value="Bovine Mitochondrial F1-atpase, Atp Synthase Beta Chain, Chain D, domain 3"/>
    <property type="match status" value="1"/>
</dbReference>
<organism evidence="11 12">
    <name type="scientific">Thermovibrio guaymasensis</name>
    <dbReference type="NCBI Taxonomy" id="240167"/>
    <lineage>
        <taxon>Bacteria</taxon>
        <taxon>Pseudomonadati</taxon>
        <taxon>Aquificota</taxon>
        <taxon>Aquificia</taxon>
        <taxon>Desulfurobacteriales</taxon>
        <taxon>Desulfurobacteriaceae</taxon>
        <taxon>Thermovibrio</taxon>
    </lineage>
</organism>
<comment type="caution">
    <text evidence="11">The sequence shown here is derived from an EMBL/GenBank/DDBJ whole genome shotgun (WGS) entry which is preliminary data.</text>
</comment>
<dbReference type="InterPro" id="IPR024034">
    <property type="entry name" value="ATPase_F1/V1_b/a_C"/>
</dbReference>